<sequence>MKLEEKNKLSILIVLYNKSVFESKTLMALLNNKGLKQYVNNILIWDNSKAPLSSIELDKLSPLYGSNISIVYKHSKVNLPLSSVYNVFFDEYESKSSHLCILDDDSDISDGFFHAWSVMLKSNPKASLYLPNIFHHSILVSPTKRFFLKGFYFKDVQKGKYKNNNLSAINSGMIISTDYLRRYLFRYNEKLKAYGTDDFFMVNFQRNKKQNSNVYACILNYSFSHDLTLSTLNNDSIELQNRYGLLLDSWKIIYNERRVTVFVYSLIHSLYMSSRYCNLNYFKIFKERLFCNV</sequence>
<dbReference type="RefSeq" id="WP_101343014.1">
    <property type="nucleotide sequence ID" value="NZ_PJAI02000019.1"/>
</dbReference>
<dbReference type="Gene3D" id="3.90.550.10">
    <property type="entry name" value="Spore Coat Polysaccharide Biosynthesis Protein SpsA, Chain A"/>
    <property type="match status" value="1"/>
</dbReference>
<reference evidence="1 2" key="1">
    <citation type="submission" date="2019-08" db="EMBL/GenBank/DDBJ databases">
        <title>Microbe sample from Colwellia echini.</title>
        <authorList>
            <person name="Christiansen L."/>
            <person name="Pathiraja D."/>
            <person name="Schultz-Johansen M."/>
            <person name="Choi I.-G."/>
            <person name="Stougaard P."/>
        </authorList>
    </citation>
    <scope>NUCLEOTIDE SEQUENCE [LARGE SCALE GENOMIC DNA]</scope>
    <source>
        <strain evidence="1 2">A3</strain>
    </source>
</reference>
<comment type="caution">
    <text evidence="1">The sequence shown here is derived from an EMBL/GenBank/DDBJ whole genome shotgun (WGS) entry which is preliminary data.</text>
</comment>
<proteinExistence type="predicted"/>
<evidence type="ECO:0000313" key="2">
    <source>
        <dbReference type="Proteomes" id="UP000815846"/>
    </source>
</evidence>
<dbReference type="EMBL" id="PJAI02000019">
    <property type="protein sequence ID" value="TYK64721.1"/>
    <property type="molecule type" value="Genomic_DNA"/>
</dbReference>
<evidence type="ECO:0008006" key="3">
    <source>
        <dbReference type="Google" id="ProtNLM"/>
    </source>
</evidence>
<name>A0ABY3MUB7_9GAMM</name>
<organism evidence="1 2">
    <name type="scientific">Colwellia echini</name>
    <dbReference type="NCBI Taxonomy" id="1982103"/>
    <lineage>
        <taxon>Bacteria</taxon>
        <taxon>Pseudomonadati</taxon>
        <taxon>Pseudomonadota</taxon>
        <taxon>Gammaproteobacteria</taxon>
        <taxon>Alteromonadales</taxon>
        <taxon>Colwelliaceae</taxon>
        <taxon>Colwellia</taxon>
    </lineage>
</organism>
<dbReference type="InterPro" id="IPR029044">
    <property type="entry name" value="Nucleotide-diphossugar_trans"/>
</dbReference>
<protein>
    <recommendedName>
        <fullName evidence="3">Glycosyltransferase 2-like domain-containing protein</fullName>
    </recommendedName>
</protein>
<dbReference type="Proteomes" id="UP000815846">
    <property type="component" value="Unassembled WGS sequence"/>
</dbReference>
<dbReference type="SUPFAM" id="SSF53448">
    <property type="entry name" value="Nucleotide-diphospho-sugar transferases"/>
    <property type="match status" value="1"/>
</dbReference>
<keyword evidence="2" id="KW-1185">Reference proteome</keyword>
<accession>A0ABY3MUB7</accession>
<gene>
    <name evidence="1" type="ORF">CWS31_014195</name>
</gene>
<evidence type="ECO:0000313" key="1">
    <source>
        <dbReference type="EMBL" id="TYK64721.1"/>
    </source>
</evidence>